<proteinExistence type="predicted"/>
<dbReference type="EMBL" id="JAMZMK010010094">
    <property type="protein sequence ID" value="KAI7733054.1"/>
    <property type="molecule type" value="Genomic_DNA"/>
</dbReference>
<organism evidence="1 2">
    <name type="scientific">Ambrosia artemisiifolia</name>
    <name type="common">Common ragweed</name>
    <dbReference type="NCBI Taxonomy" id="4212"/>
    <lineage>
        <taxon>Eukaryota</taxon>
        <taxon>Viridiplantae</taxon>
        <taxon>Streptophyta</taxon>
        <taxon>Embryophyta</taxon>
        <taxon>Tracheophyta</taxon>
        <taxon>Spermatophyta</taxon>
        <taxon>Magnoliopsida</taxon>
        <taxon>eudicotyledons</taxon>
        <taxon>Gunneridae</taxon>
        <taxon>Pentapetalae</taxon>
        <taxon>asterids</taxon>
        <taxon>campanulids</taxon>
        <taxon>Asterales</taxon>
        <taxon>Asteraceae</taxon>
        <taxon>Asteroideae</taxon>
        <taxon>Heliantheae alliance</taxon>
        <taxon>Heliantheae</taxon>
        <taxon>Ambrosia</taxon>
    </lineage>
</organism>
<evidence type="ECO:0000313" key="1">
    <source>
        <dbReference type="EMBL" id="KAI7733054.1"/>
    </source>
</evidence>
<evidence type="ECO:0000313" key="2">
    <source>
        <dbReference type="Proteomes" id="UP001206925"/>
    </source>
</evidence>
<reference evidence="1" key="1">
    <citation type="submission" date="2022-06" db="EMBL/GenBank/DDBJ databases">
        <title>Uncovering the hologenomic basis of an extraordinary plant invasion.</title>
        <authorList>
            <person name="Bieker V.C."/>
            <person name="Martin M.D."/>
            <person name="Gilbert T."/>
            <person name="Hodgins K."/>
            <person name="Battlay P."/>
            <person name="Petersen B."/>
            <person name="Wilson J."/>
        </authorList>
    </citation>
    <scope>NUCLEOTIDE SEQUENCE</scope>
    <source>
        <strain evidence="1">AA19_3_7</strain>
        <tissue evidence="1">Leaf</tissue>
    </source>
</reference>
<gene>
    <name evidence="1" type="ORF">M8C21_033411</name>
</gene>
<protein>
    <submittedName>
        <fullName evidence="1">Uncharacterized protein</fullName>
    </submittedName>
</protein>
<keyword evidence="2" id="KW-1185">Reference proteome</keyword>
<sequence length="111" mass="12126">MFPPWDSVNHHLLSRWRPGVGDADDNTISSGRLTFGEIYSVNGGLLAANYVVRVINEKIGDQVLDDVQVFNDGVIARTMMVEALIDKGYNGTAANIILAARVFLTITSKAF</sequence>
<comment type="caution">
    <text evidence="1">The sequence shown here is derived from an EMBL/GenBank/DDBJ whole genome shotgun (WGS) entry which is preliminary data.</text>
</comment>
<dbReference type="AlphaFoldDB" id="A0AAD5C2S9"/>
<dbReference type="Proteomes" id="UP001206925">
    <property type="component" value="Unassembled WGS sequence"/>
</dbReference>
<accession>A0AAD5C2S9</accession>
<name>A0AAD5C2S9_AMBAR</name>